<gene>
    <name evidence="2" type="ORF">GCM10011610_38380</name>
</gene>
<name>A0ABQ2KKE2_9NOCA</name>
<organism evidence="2 3">
    <name type="scientific">Nocardia rhizosphaerihabitans</name>
    <dbReference type="NCBI Taxonomy" id="1691570"/>
    <lineage>
        <taxon>Bacteria</taxon>
        <taxon>Bacillati</taxon>
        <taxon>Actinomycetota</taxon>
        <taxon>Actinomycetes</taxon>
        <taxon>Mycobacteriales</taxon>
        <taxon>Nocardiaceae</taxon>
        <taxon>Nocardia</taxon>
    </lineage>
</organism>
<evidence type="ECO:0000313" key="2">
    <source>
        <dbReference type="EMBL" id="GGN84758.1"/>
    </source>
</evidence>
<proteinExistence type="predicted"/>
<accession>A0ABQ2KKE2</accession>
<feature type="region of interest" description="Disordered" evidence="1">
    <location>
        <begin position="1"/>
        <end position="43"/>
    </location>
</feature>
<protein>
    <submittedName>
        <fullName evidence="2">Uncharacterized protein</fullName>
    </submittedName>
</protein>
<sequence length="60" mass="6323">MHPNVLEVDVNFKSDAPAQGSADPLFAPAGEADEKGASQPGGINAELVPILRASRRRPAW</sequence>
<evidence type="ECO:0000313" key="3">
    <source>
        <dbReference type="Proteomes" id="UP000658127"/>
    </source>
</evidence>
<dbReference type="Proteomes" id="UP000658127">
    <property type="component" value="Unassembled WGS sequence"/>
</dbReference>
<dbReference type="EMBL" id="BMNE01000004">
    <property type="protein sequence ID" value="GGN84758.1"/>
    <property type="molecule type" value="Genomic_DNA"/>
</dbReference>
<reference evidence="3" key="1">
    <citation type="journal article" date="2019" name="Int. J. Syst. Evol. Microbiol.">
        <title>The Global Catalogue of Microorganisms (GCM) 10K type strain sequencing project: providing services to taxonomists for standard genome sequencing and annotation.</title>
        <authorList>
            <consortium name="The Broad Institute Genomics Platform"/>
            <consortium name="The Broad Institute Genome Sequencing Center for Infectious Disease"/>
            <person name="Wu L."/>
            <person name="Ma J."/>
        </authorList>
    </citation>
    <scope>NUCLEOTIDE SEQUENCE [LARGE SCALE GENOMIC DNA]</scope>
    <source>
        <strain evidence="3">CGMCC 4.7329</strain>
    </source>
</reference>
<evidence type="ECO:0000256" key="1">
    <source>
        <dbReference type="SAM" id="MobiDB-lite"/>
    </source>
</evidence>
<keyword evidence="3" id="KW-1185">Reference proteome</keyword>
<comment type="caution">
    <text evidence="2">The sequence shown here is derived from an EMBL/GenBank/DDBJ whole genome shotgun (WGS) entry which is preliminary data.</text>
</comment>